<keyword evidence="3" id="KW-1185">Reference proteome</keyword>
<feature type="compositionally biased region" description="Basic and acidic residues" evidence="1">
    <location>
        <begin position="160"/>
        <end position="177"/>
    </location>
</feature>
<dbReference type="EMBL" id="CAAALY010245148">
    <property type="protein sequence ID" value="VEL33088.1"/>
    <property type="molecule type" value="Genomic_DNA"/>
</dbReference>
<sequence length="177" mass="19584">MVTDCVIQTDSNRQQICWCESAGLSAYGRANVGLPKRAVLTKTLQPWQTLSSIHSSSYICPRFIRSASIVSKRQINKTLSYSLARLPAGSLSHSPPEKAIFTFAQIRDTLARILTKRSSLLQARPTNIKEGYMGQDRLAVGMGQCRRVPELRLLSEPTGQDDHGETIDGREAEAKPI</sequence>
<protein>
    <submittedName>
        <fullName evidence="2">Uncharacterized protein</fullName>
    </submittedName>
</protein>
<evidence type="ECO:0000256" key="1">
    <source>
        <dbReference type="SAM" id="MobiDB-lite"/>
    </source>
</evidence>
<reference evidence="2" key="1">
    <citation type="submission" date="2018-11" db="EMBL/GenBank/DDBJ databases">
        <authorList>
            <consortium name="Pathogen Informatics"/>
        </authorList>
    </citation>
    <scope>NUCLEOTIDE SEQUENCE</scope>
</reference>
<accession>A0A3S5FFP6</accession>
<organism evidence="2 3">
    <name type="scientific">Protopolystoma xenopodis</name>
    <dbReference type="NCBI Taxonomy" id="117903"/>
    <lineage>
        <taxon>Eukaryota</taxon>
        <taxon>Metazoa</taxon>
        <taxon>Spiralia</taxon>
        <taxon>Lophotrochozoa</taxon>
        <taxon>Platyhelminthes</taxon>
        <taxon>Monogenea</taxon>
        <taxon>Polyopisthocotylea</taxon>
        <taxon>Polystomatidea</taxon>
        <taxon>Polystomatidae</taxon>
        <taxon>Protopolystoma</taxon>
    </lineage>
</organism>
<dbReference type="Proteomes" id="UP000784294">
    <property type="component" value="Unassembled WGS sequence"/>
</dbReference>
<feature type="region of interest" description="Disordered" evidence="1">
    <location>
        <begin position="155"/>
        <end position="177"/>
    </location>
</feature>
<gene>
    <name evidence="2" type="ORF">PXEA_LOCUS26528</name>
</gene>
<evidence type="ECO:0000313" key="3">
    <source>
        <dbReference type="Proteomes" id="UP000784294"/>
    </source>
</evidence>
<proteinExistence type="predicted"/>
<evidence type="ECO:0000313" key="2">
    <source>
        <dbReference type="EMBL" id="VEL33088.1"/>
    </source>
</evidence>
<name>A0A3S5FFP6_9PLAT</name>
<comment type="caution">
    <text evidence="2">The sequence shown here is derived from an EMBL/GenBank/DDBJ whole genome shotgun (WGS) entry which is preliminary data.</text>
</comment>
<dbReference type="AlphaFoldDB" id="A0A3S5FFP6"/>